<gene>
    <name evidence="2" type="ORF">B7O98_05010</name>
</gene>
<dbReference type="EMBL" id="NBVN01000003">
    <property type="protein sequence ID" value="PUA32803.1"/>
    <property type="molecule type" value="Genomic_DNA"/>
</dbReference>
<protein>
    <recommendedName>
        <fullName evidence="1">BFN domain-containing protein</fullName>
    </recommendedName>
</protein>
<dbReference type="SUPFAM" id="SSF103256">
    <property type="entry name" value="Hypothetical protein TM0160"/>
    <property type="match status" value="1"/>
</dbReference>
<dbReference type="InterPro" id="IPR003729">
    <property type="entry name" value="Bi_nuclease_dom"/>
</dbReference>
<evidence type="ECO:0000259" key="1">
    <source>
        <dbReference type="PROSITE" id="PS51658"/>
    </source>
</evidence>
<feature type="domain" description="BFN" evidence="1">
    <location>
        <begin position="14"/>
        <end position="163"/>
    </location>
</feature>
<dbReference type="Proteomes" id="UP000244093">
    <property type="component" value="Unassembled WGS sequence"/>
</dbReference>
<evidence type="ECO:0000313" key="2">
    <source>
        <dbReference type="EMBL" id="PUA32803.1"/>
    </source>
</evidence>
<dbReference type="GO" id="GO:0004518">
    <property type="term" value="F:nuclease activity"/>
    <property type="evidence" value="ECO:0007669"/>
    <property type="project" value="InterPro"/>
</dbReference>
<evidence type="ECO:0000313" key="3">
    <source>
        <dbReference type="Proteomes" id="UP000244093"/>
    </source>
</evidence>
<dbReference type="Pfam" id="PF02577">
    <property type="entry name" value="BFN_dom"/>
    <property type="match status" value="1"/>
</dbReference>
<organism evidence="2 3">
    <name type="scientific">Zestosphaera tikiterensis</name>
    <dbReference type="NCBI Taxonomy" id="1973259"/>
    <lineage>
        <taxon>Archaea</taxon>
        <taxon>Thermoproteota</taxon>
        <taxon>Thermoprotei</taxon>
        <taxon>Desulfurococcales</taxon>
        <taxon>Desulfurococcaceae</taxon>
        <taxon>Zestosphaera</taxon>
    </lineage>
</organism>
<dbReference type="Gene3D" id="3.10.690.10">
    <property type="entry name" value="Bifunctional nuclease domain"/>
    <property type="match status" value="1"/>
</dbReference>
<dbReference type="AlphaFoldDB" id="A0A2R7Y5P9"/>
<proteinExistence type="predicted"/>
<name>A0A2R7Y5P9_9CREN</name>
<dbReference type="PROSITE" id="PS51658">
    <property type="entry name" value="BFN"/>
    <property type="match status" value="1"/>
</dbReference>
<reference evidence="2 3" key="1">
    <citation type="journal article" date="2018" name="Syst. Appl. Microbiol.">
        <title>A new symbiotic nanoarchaeote (Candidatus Nanoclepta minutus) and its host (Zestosphaera tikiterensis gen. nov., sp. nov.) from a New Zealand hot spring.</title>
        <authorList>
            <person name="St John E."/>
            <person name="Liu Y."/>
            <person name="Podar M."/>
            <person name="Stott M.B."/>
            <person name="Meneghin J."/>
            <person name="Chen Z."/>
            <person name="Lagutin K."/>
            <person name="Mitchell K."/>
            <person name="Reysenbach A.L."/>
        </authorList>
    </citation>
    <scope>NUCLEOTIDE SEQUENCE [LARGE SCALE GENOMIC DNA]</scope>
    <source>
        <strain evidence="2">NZ3</strain>
    </source>
</reference>
<comment type="caution">
    <text evidence="2">The sequence shown here is derived from an EMBL/GenBank/DDBJ whole genome shotgun (WGS) entry which is preliminary data.</text>
</comment>
<dbReference type="InterPro" id="IPR036104">
    <property type="entry name" value="BFN_sf"/>
</dbReference>
<sequence length="179" mass="20239">MKRNSTIKQRGRLLKVVDVEPITTYNPSIDLEMPALNCYLENGETFTLYNVPFDIAKAITALRSSYAEIDVEGDDSFDGRGTIYDVMIMFSPRLTELHNSIKRVVIDSYDVGKGVYSASLYLEVDNLTVKKTLIPSHALFLAMLFKKPVFVTEEVLEISKELGDEFFGESDDETTFKDV</sequence>
<accession>A0A2R7Y5P9</accession>